<accession>A0AAV2VI20</accession>
<dbReference type="InterPro" id="IPR009057">
    <property type="entry name" value="Homeodomain-like_sf"/>
</dbReference>
<protein>
    <submittedName>
        <fullName evidence="5">Transcriptional regulator, AraC family protein</fullName>
    </submittedName>
</protein>
<name>A0AAV2VI20_9VIBR</name>
<gene>
    <name evidence="5" type="ORF">VIBNISOn1_1070051</name>
</gene>
<dbReference type="PANTHER" id="PTHR40055">
    <property type="entry name" value="TRANSCRIPTIONAL REGULATOR YGIV-RELATED"/>
    <property type="match status" value="1"/>
</dbReference>
<dbReference type="GO" id="GO:0043565">
    <property type="term" value="F:sequence-specific DNA binding"/>
    <property type="evidence" value="ECO:0007669"/>
    <property type="project" value="InterPro"/>
</dbReference>
<evidence type="ECO:0000256" key="2">
    <source>
        <dbReference type="ARBA" id="ARBA00023125"/>
    </source>
</evidence>
<dbReference type="SUPFAM" id="SSF46689">
    <property type="entry name" value="Homeodomain-like"/>
    <property type="match status" value="2"/>
</dbReference>
<dbReference type="PANTHER" id="PTHR40055:SF1">
    <property type="entry name" value="TRANSCRIPTIONAL REGULATOR YGIV-RELATED"/>
    <property type="match status" value="1"/>
</dbReference>
<dbReference type="InterPro" id="IPR020449">
    <property type="entry name" value="Tscrpt_reg_AraC-type_HTH"/>
</dbReference>
<organism evidence="5 6">
    <name type="scientific">Vibrio nigripulchritudo SOn1</name>
    <dbReference type="NCBI Taxonomy" id="1238450"/>
    <lineage>
        <taxon>Bacteria</taxon>
        <taxon>Pseudomonadati</taxon>
        <taxon>Pseudomonadota</taxon>
        <taxon>Gammaproteobacteria</taxon>
        <taxon>Vibrionales</taxon>
        <taxon>Vibrionaceae</taxon>
        <taxon>Vibrio</taxon>
    </lineage>
</organism>
<dbReference type="PRINTS" id="PR00032">
    <property type="entry name" value="HTHARAC"/>
</dbReference>
<dbReference type="Pfam" id="PF06445">
    <property type="entry name" value="GyrI-like"/>
    <property type="match status" value="1"/>
</dbReference>
<dbReference type="EMBL" id="CAOF01000010">
    <property type="protein sequence ID" value="CCO44278.1"/>
    <property type="molecule type" value="Genomic_DNA"/>
</dbReference>
<reference evidence="5 6" key="1">
    <citation type="journal article" date="2013" name="ISME J.">
        <title>Comparative genomics of pathogenic lineages of Vibrio nigripulchritudo identifies virulence-associated traits.</title>
        <authorList>
            <person name="Goudenege D."/>
            <person name="Labreuche Y."/>
            <person name="Krin E."/>
            <person name="Ansquer D."/>
            <person name="Mangenot S."/>
            <person name="Calteau A."/>
            <person name="Medigue C."/>
            <person name="Mazel D."/>
            <person name="Polz M.F."/>
            <person name="Le Roux F."/>
        </authorList>
    </citation>
    <scope>NUCLEOTIDE SEQUENCE [LARGE SCALE GENOMIC DNA]</scope>
    <source>
        <strain evidence="5 6">SOn1</strain>
    </source>
</reference>
<dbReference type="Pfam" id="PF12833">
    <property type="entry name" value="HTH_18"/>
    <property type="match status" value="1"/>
</dbReference>
<dbReference type="Gene3D" id="3.20.80.10">
    <property type="entry name" value="Regulatory factor, effector binding domain"/>
    <property type="match status" value="1"/>
</dbReference>
<dbReference type="PROSITE" id="PS01124">
    <property type="entry name" value="HTH_ARAC_FAMILY_2"/>
    <property type="match status" value="1"/>
</dbReference>
<sequence>MTLSKESVSAESWQVYKERLEPVLSHIHAHVEKPLTLEEAAELSHFSKFHFQRIFSAIIGESLTQYSNRLRLEKAANRLLFARSESITEVALSHGFSSSANFSRAFKERFGITPYGVRSGKSNKAKDIETELKQPIDTSVLQHLHSLRREADVCEPSEAITPERIFETEEKELCLLRSKRGYLLPSIFKCWKNLIEWGIKNEIGPMEQVRLAMCRDNLLFTPREKCRYDAALFITPEQKSKIKEPFELGKLEAGRYAAFRYQGKPDDAAKFQLSLYAKWLPYSGYEPDTAPLIERYDKPIPTRFDDNGKPEWIDMEVWIKMKPLRTMNELSG</sequence>
<feature type="domain" description="HTH araC/xylS-type" evidence="4">
    <location>
        <begin position="21"/>
        <end position="120"/>
    </location>
</feature>
<dbReference type="GO" id="GO:0003700">
    <property type="term" value="F:DNA-binding transcription factor activity"/>
    <property type="evidence" value="ECO:0007669"/>
    <property type="project" value="InterPro"/>
</dbReference>
<evidence type="ECO:0000259" key="4">
    <source>
        <dbReference type="PROSITE" id="PS01124"/>
    </source>
</evidence>
<evidence type="ECO:0000256" key="1">
    <source>
        <dbReference type="ARBA" id="ARBA00023015"/>
    </source>
</evidence>
<dbReference type="InterPro" id="IPR018060">
    <property type="entry name" value="HTH_AraC"/>
</dbReference>
<dbReference type="InterPro" id="IPR029442">
    <property type="entry name" value="GyrI-like"/>
</dbReference>
<comment type="caution">
    <text evidence="5">The sequence shown here is derived from an EMBL/GenBank/DDBJ whole genome shotgun (WGS) entry which is preliminary data.</text>
</comment>
<dbReference type="SMART" id="SM00342">
    <property type="entry name" value="HTH_ARAC"/>
    <property type="match status" value="1"/>
</dbReference>
<evidence type="ECO:0000313" key="5">
    <source>
        <dbReference type="EMBL" id="CCO44278.1"/>
    </source>
</evidence>
<evidence type="ECO:0000313" key="6">
    <source>
        <dbReference type="Proteomes" id="UP000018211"/>
    </source>
</evidence>
<keyword evidence="2" id="KW-0238">DNA-binding</keyword>
<dbReference type="Gene3D" id="1.10.10.60">
    <property type="entry name" value="Homeodomain-like"/>
    <property type="match status" value="2"/>
</dbReference>
<dbReference type="SMART" id="SM00871">
    <property type="entry name" value="AraC_E_bind"/>
    <property type="match status" value="1"/>
</dbReference>
<dbReference type="Proteomes" id="UP000018211">
    <property type="component" value="Unassembled WGS sequence"/>
</dbReference>
<dbReference type="InterPro" id="IPR011256">
    <property type="entry name" value="Reg_factor_effector_dom_sf"/>
</dbReference>
<dbReference type="InterPro" id="IPR018062">
    <property type="entry name" value="HTH_AraC-typ_CS"/>
</dbReference>
<dbReference type="InterPro" id="IPR010499">
    <property type="entry name" value="AraC_E-bd"/>
</dbReference>
<dbReference type="InterPro" id="IPR050908">
    <property type="entry name" value="SmbC-like"/>
</dbReference>
<dbReference type="PROSITE" id="PS00041">
    <property type="entry name" value="HTH_ARAC_FAMILY_1"/>
    <property type="match status" value="1"/>
</dbReference>
<evidence type="ECO:0000256" key="3">
    <source>
        <dbReference type="ARBA" id="ARBA00023163"/>
    </source>
</evidence>
<dbReference type="SUPFAM" id="SSF55136">
    <property type="entry name" value="Probable bacterial effector-binding domain"/>
    <property type="match status" value="1"/>
</dbReference>
<dbReference type="AlphaFoldDB" id="A0AAV2VI20"/>
<keyword evidence="1" id="KW-0805">Transcription regulation</keyword>
<proteinExistence type="predicted"/>
<keyword evidence="3" id="KW-0804">Transcription</keyword>